<evidence type="ECO:0000313" key="1">
    <source>
        <dbReference type="EMBL" id="MXQ94564.1"/>
    </source>
</evidence>
<dbReference type="EMBL" id="VBQZ03000116">
    <property type="protein sequence ID" value="MXQ94564.1"/>
    <property type="molecule type" value="Genomic_DNA"/>
</dbReference>
<evidence type="ECO:0000313" key="2">
    <source>
        <dbReference type="Proteomes" id="UP000322234"/>
    </source>
</evidence>
<reference evidence="1" key="1">
    <citation type="submission" date="2019-10" db="EMBL/GenBank/DDBJ databases">
        <title>The sequence and de novo assembly of the wild yak genome.</title>
        <authorList>
            <person name="Liu Y."/>
        </authorList>
    </citation>
    <scope>NUCLEOTIDE SEQUENCE [LARGE SCALE GENOMIC DNA]</scope>
    <source>
        <strain evidence="1">WY2019</strain>
    </source>
</reference>
<dbReference type="Proteomes" id="UP000322234">
    <property type="component" value="Unassembled WGS sequence"/>
</dbReference>
<keyword evidence="2" id="KW-1185">Reference proteome</keyword>
<organism evidence="1 2">
    <name type="scientific">Bos mutus</name>
    <name type="common">wild yak</name>
    <dbReference type="NCBI Taxonomy" id="72004"/>
    <lineage>
        <taxon>Eukaryota</taxon>
        <taxon>Metazoa</taxon>
        <taxon>Chordata</taxon>
        <taxon>Craniata</taxon>
        <taxon>Vertebrata</taxon>
        <taxon>Euteleostomi</taxon>
        <taxon>Mammalia</taxon>
        <taxon>Eutheria</taxon>
        <taxon>Laurasiatheria</taxon>
        <taxon>Artiodactyla</taxon>
        <taxon>Ruminantia</taxon>
        <taxon>Pecora</taxon>
        <taxon>Bovidae</taxon>
        <taxon>Bovinae</taxon>
        <taxon>Bos</taxon>
    </lineage>
</organism>
<gene>
    <name evidence="1" type="ORF">E5288_WYG008709</name>
</gene>
<accession>A0A6B0S2L9</accession>
<dbReference type="AlphaFoldDB" id="A0A6B0S2L9"/>
<protein>
    <submittedName>
        <fullName evidence="1">Uncharacterized protein</fullName>
    </submittedName>
</protein>
<proteinExistence type="predicted"/>
<comment type="caution">
    <text evidence="1">The sequence shown here is derived from an EMBL/GenBank/DDBJ whole genome shotgun (WGS) entry which is preliminary data.</text>
</comment>
<sequence>MFGVGAVCSAAMETCQDPKTSPRTQGSSAPEVGDSLLETPLLTVLAFRRHSSSFGVNVLPVCVSYLEHTEKGAAWQPGSPHFRFALLCPSMSFDLSLPSLEPSAFPAFLQPCLILPLSLFGIDEAAPALGIRELVCTPPSPLFGISGSLA</sequence>
<name>A0A6B0S2L9_9CETA</name>